<dbReference type="EMBL" id="PIQC01000001">
    <property type="protein sequence ID" value="RUO73050.1"/>
    <property type="molecule type" value="Genomic_DNA"/>
</dbReference>
<dbReference type="SUPFAM" id="SSF47781">
    <property type="entry name" value="RuvA domain 2-like"/>
    <property type="match status" value="1"/>
</dbReference>
<feature type="chain" id="PRO_5019346241" evidence="1">
    <location>
        <begin position="23"/>
        <end position="106"/>
    </location>
</feature>
<dbReference type="Proteomes" id="UP000288058">
    <property type="component" value="Unassembled WGS sequence"/>
</dbReference>
<protein>
    <submittedName>
        <fullName evidence="2">DNA uptake protein</fullName>
    </submittedName>
</protein>
<dbReference type="Gene3D" id="1.10.150.280">
    <property type="entry name" value="AF1531-like domain"/>
    <property type="match status" value="1"/>
</dbReference>
<dbReference type="GO" id="GO:0015628">
    <property type="term" value="P:protein secretion by the type II secretion system"/>
    <property type="evidence" value="ECO:0007669"/>
    <property type="project" value="TreeGrafter"/>
</dbReference>
<dbReference type="GO" id="GO:0015627">
    <property type="term" value="C:type II protein secretion system complex"/>
    <property type="evidence" value="ECO:0007669"/>
    <property type="project" value="TreeGrafter"/>
</dbReference>
<dbReference type="PANTHER" id="PTHR21180">
    <property type="entry name" value="ENDONUCLEASE/EXONUCLEASE/PHOSPHATASE FAMILY DOMAIN-CONTAINING PROTEIN 1"/>
    <property type="match status" value="1"/>
</dbReference>
<dbReference type="NCBIfam" id="TIGR00426">
    <property type="entry name" value="competence protein ComEA helix-hairpin-helix repeat region"/>
    <property type="match status" value="1"/>
</dbReference>
<dbReference type="InterPro" id="IPR004509">
    <property type="entry name" value="Competence_ComEA_HhH"/>
</dbReference>
<dbReference type="OrthoDB" id="7510573at2"/>
<dbReference type="PANTHER" id="PTHR21180:SF32">
    <property type="entry name" value="ENDONUCLEASE_EXONUCLEASE_PHOSPHATASE FAMILY DOMAIN-CONTAINING PROTEIN 1"/>
    <property type="match status" value="1"/>
</dbReference>
<evidence type="ECO:0000313" key="3">
    <source>
        <dbReference type="Proteomes" id="UP000288058"/>
    </source>
</evidence>
<accession>A0A432Z583</accession>
<proteinExistence type="predicted"/>
<feature type="signal peptide" evidence="1">
    <location>
        <begin position="1"/>
        <end position="22"/>
    </location>
</feature>
<dbReference type="InterPro" id="IPR051675">
    <property type="entry name" value="Endo/Exo/Phosphatase_dom_1"/>
</dbReference>
<sequence>MKLKLIPILVASSLFLAAGAQASPLSALPNLSPTAQTADVKTVNINTGSAHEISAVLVGVGVKRAEQIIKLREQLGGFTEVEQLLDVKGIGAKTLEKNRAFITIKP</sequence>
<dbReference type="AlphaFoldDB" id="A0A432Z583"/>
<keyword evidence="3" id="KW-1185">Reference proteome</keyword>
<comment type="caution">
    <text evidence="2">The sequence shown here is derived from an EMBL/GenBank/DDBJ whole genome shotgun (WGS) entry which is preliminary data.</text>
</comment>
<organism evidence="2 3">
    <name type="scientific">Idiomarina ramblicola</name>
    <dbReference type="NCBI Taxonomy" id="263724"/>
    <lineage>
        <taxon>Bacteria</taxon>
        <taxon>Pseudomonadati</taxon>
        <taxon>Pseudomonadota</taxon>
        <taxon>Gammaproteobacteria</taxon>
        <taxon>Alteromonadales</taxon>
        <taxon>Idiomarinaceae</taxon>
        <taxon>Idiomarina</taxon>
    </lineage>
</organism>
<gene>
    <name evidence="2" type="ORF">CWI78_01005</name>
</gene>
<evidence type="ECO:0000313" key="2">
    <source>
        <dbReference type="EMBL" id="RUO73050.1"/>
    </source>
</evidence>
<name>A0A432Z583_9GAMM</name>
<dbReference type="Pfam" id="PF12836">
    <property type="entry name" value="HHH_3"/>
    <property type="match status" value="1"/>
</dbReference>
<reference evidence="3" key="1">
    <citation type="journal article" date="2018" name="Front. Microbiol.">
        <title>Genome-Based Analysis Reveals the Taxonomy and Diversity of the Family Idiomarinaceae.</title>
        <authorList>
            <person name="Liu Y."/>
            <person name="Lai Q."/>
            <person name="Shao Z."/>
        </authorList>
    </citation>
    <scope>NUCLEOTIDE SEQUENCE [LARGE SCALE GENOMIC DNA]</scope>
    <source>
        <strain evidence="3">R22</strain>
    </source>
</reference>
<keyword evidence="1" id="KW-0732">Signal</keyword>
<evidence type="ECO:0000256" key="1">
    <source>
        <dbReference type="SAM" id="SignalP"/>
    </source>
</evidence>
<dbReference type="InterPro" id="IPR010994">
    <property type="entry name" value="RuvA_2-like"/>
</dbReference>
<dbReference type="RefSeq" id="WP_126779387.1">
    <property type="nucleotide sequence ID" value="NZ_PIQC01000001.1"/>
</dbReference>